<feature type="chain" id="PRO_5012275654" evidence="1">
    <location>
        <begin position="22"/>
        <end position="154"/>
    </location>
</feature>
<protein>
    <submittedName>
        <fullName evidence="2">Uncharacterized protein</fullName>
    </submittedName>
</protein>
<feature type="signal peptide" evidence="1">
    <location>
        <begin position="1"/>
        <end position="21"/>
    </location>
</feature>
<dbReference type="AlphaFoldDB" id="A0A1Q3BLM3"/>
<accession>A0A1Q3BLM3</accession>
<dbReference type="InParanoid" id="A0A1Q3BLM3"/>
<name>A0A1Q3BLM3_CEPFO</name>
<keyword evidence="3" id="KW-1185">Reference proteome</keyword>
<dbReference type="EMBL" id="BDDD01000665">
    <property type="protein sequence ID" value="GAV68818.1"/>
    <property type="molecule type" value="Genomic_DNA"/>
</dbReference>
<gene>
    <name evidence="2" type="ORF">CFOL_v3_12321</name>
</gene>
<evidence type="ECO:0000313" key="3">
    <source>
        <dbReference type="Proteomes" id="UP000187406"/>
    </source>
</evidence>
<evidence type="ECO:0000256" key="1">
    <source>
        <dbReference type="SAM" id="SignalP"/>
    </source>
</evidence>
<evidence type="ECO:0000313" key="2">
    <source>
        <dbReference type="EMBL" id="GAV68818.1"/>
    </source>
</evidence>
<dbReference type="Proteomes" id="UP000187406">
    <property type="component" value="Unassembled WGS sequence"/>
</dbReference>
<sequence length="154" mass="17519">MCPIWWVYEIWCPILFLGVIKNNWNPSGVLQTIWVNLIRKLFFSSTMSERDVQLQPQFCVLLIKEWTTTDGTERVLKSDADYFDSLVPRLGGYLDYFDIPLPPQDETRVMIDRLRVSDLGKFWVYVCSCLAEGARAAGAGAQAISALVMNFATA</sequence>
<keyword evidence="1" id="KW-0732">Signal</keyword>
<comment type="caution">
    <text evidence="2">The sequence shown here is derived from an EMBL/GenBank/DDBJ whole genome shotgun (WGS) entry which is preliminary data.</text>
</comment>
<organism evidence="2 3">
    <name type="scientific">Cephalotus follicularis</name>
    <name type="common">Albany pitcher plant</name>
    <dbReference type="NCBI Taxonomy" id="3775"/>
    <lineage>
        <taxon>Eukaryota</taxon>
        <taxon>Viridiplantae</taxon>
        <taxon>Streptophyta</taxon>
        <taxon>Embryophyta</taxon>
        <taxon>Tracheophyta</taxon>
        <taxon>Spermatophyta</taxon>
        <taxon>Magnoliopsida</taxon>
        <taxon>eudicotyledons</taxon>
        <taxon>Gunneridae</taxon>
        <taxon>Pentapetalae</taxon>
        <taxon>rosids</taxon>
        <taxon>fabids</taxon>
        <taxon>Oxalidales</taxon>
        <taxon>Cephalotaceae</taxon>
        <taxon>Cephalotus</taxon>
    </lineage>
</organism>
<reference evidence="3" key="1">
    <citation type="submission" date="2016-04" db="EMBL/GenBank/DDBJ databases">
        <title>Cephalotus genome sequencing.</title>
        <authorList>
            <person name="Fukushima K."/>
            <person name="Hasebe M."/>
            <person name="Fang X."/>
        </authorList>
    </citation>
    <scope>NUCLEOTIDE SEQUENCE [LARGE SCALE GENOMIC DNA]</scope>
    <source>
        <strain evidence="3">cv. St1</strain>
    </source>
</reference>
<proteinExistence type="predicted"/>